<dbReference type="SUPFAM" id="SSF51735">
    <property type="entry name" value="NAD(P)-binding Rossmann-fold domains"/>
    <property type="match status" value="1"/>
</dbReference>
<dbReference type="GO" id="GO:0005737">
    <property type="term" value="C:cytoplasm"/>
    <property type="evidence" value="ECO:0007669"/>
    <property type="project" value="TreeGrafter"/>
</dbReference>
<dbReference type="InterPro" id="IPR036291">
    <property type="entry name" value="NAD(P)-bd_dom_sf"/>
</dbReference>
<dbReference type="EMBL" id="MRTP01000002">
    <property type="protein sequence ID" value="OMF55441.1"/>
    <property type="molecule type" value="Genomic_DNA"/>
</dbReference>
<dbReference type="InterPro" id="IPR013328">
    <property type="entry name" value="6PGD_dom2"/>
</dbReference>
<dbReference type="PANTHER" id="PTHR43765">
    <property type="entry name" value="2-DEHYDROPANTOATE 2-REDUCTASE-RELATED"/>
    <property type="match status" value="1"/>
</dbReference>
<dbReference type="Gene3D" id="1.10.1040.10">
    <property type="entry name" value="N-(1-d-carboxylethyl)-l-norvaline Dehydrogenase, domain 2"/>
    <property type="match status" value="1"/>
</dbReference>
<evidence type="ECO:0000256" key="9">
    <source>
        <dbReference type="ARBA" id="ARBA00032024"/>
    </source>
</evidence>
<dbReference type="FunFam" id="1.10.1040.10:FF:000017">
    <property type="entry name" value="2-dehydropantoate 2-reductase"/>
    <property type="match status" value="1"/>
</dbReference>
<accession>A0A1R1EUD6</accession>
<dbReference type="UniPathway" id="UPA00028">
    <property type="reaction ID" value="UER00004"/>
</dbReference>
<evidence type="ECO:0000313" key="14">
    <source>
        <dbReference type="EMBL" id="OMF55441.1"/>
    </source>
</evidence>
<evidence type="ECO:0000256" key="2">
    <source>
        <dbReference type="ARBA" id="ARBA00004994"/>
    </source>
</evidence>
<comment type="function">
    <text evidence="1 11">Catalyzes the NADPH-dependent reduction of ketopantoate into pantoic acid.</text>
</comment>
<dbReference type="PANTHER" id="PTHR43765:SF2">
    <property type="entry name" value="2-DEHYDROPANTOATE 2-REDUCTASE"/>
    <property type="match status" value="1"/>
</dbReference>
<dbReference type="STRING" id="297318.BK138_12190"/>
<evidence type="ECO:0000256" key="5">
    <source>
        <dbReference type="ARBA" id="ARBA00019465"/>
    </source>
</evidence>
<dbReference type="Proteomes" id="UP000187172">
    <property type="component" value="Unassembled WGS sequence"/>
</dbReference>
<evidence type="ECO:0000256" key="10">
    <source>
        <dbReference type="ARBA" id="ARBA00048793"/>
    </source>
</evidence>
<keyword evidence="8 11" id="KW-0560">Oxidoreductase</keyword>
<evidence type="ECO:0000256" key="6">
    <source>
        <dbReference type="ARBA" id="ARBA00022655"/>
    </source>
</evidence>
<dbReference type="InterPro" id="IPR050838">
    <property type="entry name" value="Ketopantoate_reductase"/>
</dbReference>
<evidence type="ECO:0000256" key="4">
    <source>
        <dbReference type="ARBA" id="ARBA00013014"/>
    </source>
</evidence>
<evidence type="ECO:0000313" key="15">
    <source>
        <dbReference type="Proteomes" id="UP000187172"/>
    </source>
</evidence>
<sequence>MLIDIVGAGSLGLLFGGKLAGSGSRVRIWSRSAGQAEELRHSGIHIAKDGESGLKVDPAHFQSGTVEQLGQAWETKPGDYVLVMTKQKDTEAVCRYLSQVRLPQGSSRPVVVCFQNGHGHMDRLKAILPGWTMLAAVTTEGAKRTSYTEVFHAGSGDTVIGESGIGHVSNKIGGRWLNLVQALKQAGFYPVLSNDIDNMMFRKLLINAVINPLTALWRIPNGELLKSPMRMKLMKELYEETIAVYDACGIRYEDDMWDQILNVCRATSGNTSSMLKDVLAGSPTEIGWINGSIADMALKAGVQAPVNELVTRLIEGLIAEEE</sequence>
<proteinExistence type="inferred from homology"/>
<reference evidence="14 15" key="1">
    <citation type="submission" date="2016-11" db="EMBL/GenBank/DDBJ databases">
        <title>Paenibacillus species isolates.</title>
        <authorList>
            <person name="Beno S.M."/>
        </authorList>
    </citation>
    <scope>NUCLEOTIDE SEQUENCE [LARGE SCALE GENOMIC DNA]</scope>
    <source>
        <strain evidence="14 15">FSL R5-0378</strain>
    </source>
</reference>
<comment type="catalytic activity">
    <reaction evidence="10 11">
        <text>(R)-pantoate + NADP(+) = 2-dehydropantoate + NADPH + H(+)</text>
        <dbReference type="Rhea" id="RHEA:16233"/>
        <dbReference type="ChEBI" id="CHEBI:11561"/>
        <dbReference type="ChEBI" id="CHEBI:15378"/>
        <dbReference type="ChEBI" id="CHEBI:15980"/>
        <dbReference type="ChEBI" id="CHEBI:57783"/>
        <dbReference type="ChEBI" id="CHEBI:58349"/>
        <dbReference type="EC" id="1.1.1.169"/>
    </reaction>
</comment>
<name>A0A1R1EUD6_9BACL</name>
<dbReference type="Gene3D" id="3.40.50.720">
    <property type="entry name" value="NAD(P)-binding Rossmann-like Domain"/>
    <property type="match status" value="1"/>
</dbReference>
<evidence type="ECO:0000259" key="13">
    <source>
        <dbReference type="Pfam" id="PF08546"/>
    </source>
</evidence>
<dbReference type="NCBIfam" id="TIGR00745">
    <property type="entry name" value="apbA_panE"/>
    <property type="match status" value="1"/>
</dbReference>
<dbReference type="GO" id="GO:0050661">
    <property type="term" value="F:NADP binding"/>
    <property type="evidence" value="ECO:0007669"/>
    <property type="project" value="TreeGrafter"/>
</dbReference>
<dbReference type="GO" id="GO:0015940">
    <property type="term" value="P:pantothenate biosynthetic process"/>
    <property type="evidence" value="ECO:0007669"/>
    <property type="project" value="UniProtKB-UniPathway"/>
</dbReference>
<evidence type="ECO:0000256" key="7">
    <source>
        <dbReference type="ARBA" id="ARBA00022857"/>
    </source>
</evidence>
<dbReference type="InterPro" id="IPR013752">
    <property type="entry name" value="KPA_reductase"/>
</dbReference>
<keyword evidence="6 11" id="KW-0566">Pantothenate biosynthesis</keyword>
<gene>
    <name evidence="14" type="ORF">BK138_12190</name>
</gene>
<keyword evidence="7 11" id="KW-0521">NADP</keyword>
<dbReference type="SUPFAM" id="SSF48179">
    <property type="entry name" value="6-phosphogluconate dehydrogenase C-terminal domain-like"/>
    <property type="match status" value="1"/>
</dbReference>
<evidence type="ECO:0000259" key="12">
    <source>
        <dbReference type="Pfam" id="PF02558"/>
    </source>
</evidence>
<dbReference type="InterPro" id="IPR003710">
    <property type="entry name" value="ApbA"/>
</dbReference>
<comment type="caution">
    <text evidence="14">The sequence shown here is derived from an EMBL/GenBank/DDBJ whole genome shotgun (WGS) entry which is preliminary data.</text>
</comment>
<comment type="pathway">
    <text evidence="2 11">Cofactor biosynthesis; (R)-pantothenate biosynthesis; (R)-pantoate from 3-methyl-2-oxobutanoate: step 2/2.</text>
</comment>
<keyword evidence="15" id="KW-1185">Reference proteome</keyword>
<dbReference type="RefSeq" id="WP_076169835.1">
    <property type="nucleotide sequence ID" value="NZ_MRTP01000002.1"/>
</dbReference>
<feature type="domain" description="Ketopantoate reductase N-terminal" evidence="12">
    <location>
        <begin position="4"/>
        <end position="162"/>
    </location>
</feature>
<dbReference type="Pfam" id="PF02558">
    <property type="entry name" value="ApbA"/>
    <property type="match status" value="1"/>
</dbReference>
<protein>
    <recommendedName>
        <fullName evidence="5 11">2-dehydropantoate 2-reductase</fullName>
        <ecNumber evidence="4 11">1.1.1.169</ecNumber>
    </recommendedName>
    <alternativeName>
        <fullName evidence="9 11">Ketopantoate reductase</fullName>
    </alternativeName>
</protein>
<dbReference type="Pfam" id="PF08546">
    <property type="entry name" value="ApbA_C"/>
    <property type="match status" value="1"/>
</dbReference>
<dbReference type="GO" id="GO:0008677">
    <property type="term" value="F:2-dehydropantoate 2-reductase activity"/>
    <property type="evidence" value="ECO:0007669"/>
    <property type="project" value="UniProtKB-EC"/>
</dbReference>
<dbReference type="AlphaFoldDB" id="A0A1R1EUD6"/>
<evidence type="ECO:0000256" key="3">
    <source>
        <dbReference type="ARBA" id="ARBA00007870"/>
    </source>
</evidence>
<dbReference type="InterPro" id="IPR008927">
    <property type="entry name" value="6-PGluconate_DH-like_C_sf"/>
</dbReference>
<dbReference type="EC" id="1.1.1.169" evidence="4 11"/>
<evidence type="ECO:0000256" key="1">
    <source>
        <dbReference type="ARBA" id="ARBA00002919"/>
    </source>
</evidence>
<feature type="domain" description="Ketopantoate reductase C-terminal" evidence="13">
    <location>
        <begin position="195"/>
        <end position="316"/>
    </location>
</feature>
<evidence type="ECO:0000256" key="8">
    <source>
        <dbReference type="ARBA" id="ARBA00023002"/>
    </source>
</evidence>
<comment type="similarity">
    <text evidence="3 11">Belongs to the ketopantoate reductase family.</text>
</comment>
<evidence type="ECO:0000256" key="11">
    <source>
        <dbReference type="RuleBase" id="RU362068"/>
    </source>
</evidence>
<dbReference type="InterPro" id="IPR013332">
    <property type="entry name" value="KPR_N"/>
</dbReference>
<organism evidence="14 15">
    <name type="scientific">Paenibacillus rhizosphaerae</name>
    <dbReference type="NCBI Taxonomy" id="297318"/>
    <lineage>
        <taxon>Bacteria</taxon>
        <taxon>Bacillati</taxon>
        <taxon>Bacillota</taxon>
        <taxon>Bacilli</taxon>
        <taxon>Bacillales</taxon>
        <taxon>Paenibacillaceae</taxon>
        <taxon>Paenibacillus</taxon>
    </lineage>
</organism>